<evidence type="ECO:0000256" key="1">
    <source>
        <dbReference type="SAM" id="MobiDB-lite"/>
    </source>
</evidence>
<dbReference type="AlphaFoldDB" id="A0A5K3EIG2"/>
<dbReference type="WBParaSite" id="MCU_000811-RA">
    <property type="protein sequence ID" value="MCU_000811-RA"/>
    <property type="gene ID" value="MCU_000811"/>
</dbReference>
<reference evidence="2" key="1">
    <citation type="submission" date="2019-11" db="UniProtKB">
        <authorList>
            <consortium name="WormBaseParasite"/>
        </authorList>
    </citation>
    <scope>IDENTIFICATION</scope>
</reference>
<feature type="compositionally biased region" description="Basic and acidic residues" evidence="1">
    <location>
        <begin position="319"/>
        <end position="333"/>
    </location>
</feature>
<feature type="region of interest" description="Disordered" evidence="1">
    <location>
        <begin position="397"/>
        <end position="423"/>
    </location>
</feature>
<sequence length="496" mass="55091">MHVDRSRQRTFRQKNPSFNSVASEASIHRQKIASLRSTFLNQPCSASNDTPPFIGSLTLPTTFVRSRRDDEVLPFNANASNRNLHNCSALDPSSSNVDVVPSLQSRLPICTYTQLPTTTTISNVDSHLPLIRSQLSTSKGNTLATAKSPINTQVRSRTSLYPRRTKQIILTSSNALGGVLSQQQESSNLVNSKMPSAVVPSWRNESFYTPNQTLAANVCRPSAGSRSLDPRTVQEKLDAVATYPQPSFHKSMYYHQNVVEPVERYRSAITLSPSEPLCLHTARQIDFCRSCQKLTNSRASSYHRSSSRHSSIKASASQMEKESGEDSFAERGRKQNKLHNSLPIGYRSVNDLKRYSRRRVLSSSSSSSSSNLCDNSYAPLSSDEFWPIAVKKPKDRACRRRRTRSLNPRWPPGATDSSTDDDEDARAVGALAMRLQPMLAEGRISEVQTILLRALTRPEMRQRALSLLDYLSGDGSLLALPTTSQCCAGYVLCLLF</sequence>
<accession>A0A5K3EIG2</accession>
<proteinExistence type="predicted"/>
<feature type="compositionally biased region" description="Polar residues" evidence="1">
    <location>
        <begin position="13"/>
        <end position="23"/>
    </location>
</feature>
<evidence type="ECO:0000313" key="2">
    <source>
        <dbReference type="WBParaSite" id="MCU_000811-RA"/>
    </source>
</evidence>
<feature type="region of interest" description="Disordered" evidence="1">
    <location>
        <begin position="1"/>
        <end position="23"/>
    </location>
</feature>
<feature type="region of interest" description="Disordered" evidence="1">
    <location>
        <begin position="299"/>
        <end position="342"/>
    </location>
</feature>
<protein>
    <submittedName>
        <fullName evidence="2">Protein KRI1 homolog</fullName>
    </submittedName>
</protein>
<organism evidence="2">
    <name type="scientific">Mesocestoides corti</name>
    <name type="common">Flatworm</name>
    <dbReference type="NCBI Taxonomy" id="53468"/>
    <lineage>
        <taxon>Eukaryota</taxon>
        <taxon>Metazoa</taxon>
        <taxon>Spiralia</taxon>
        <taxon>Lophotrochozoa</taxon>
        <taxon>Platyhelminthes</taxon>
        <taxon>Cestoda</taxon>
        <taxon>Eucestoda</taxon>
        <taxon>Cyclophyllidea</taxon>
        <taxon>Mesocestoididae</taxon>
        <taxon>Mesocestoides</taxon>
    </lineage>
</organism>
<name>A0A5K3EIG2_MESCO</name>